<comment type="caution">
    <text evidence="1">The sequence shown here is derived from an EMBL/GenBank/DDBJ whole genome shotgun (WGS) entry which is preliminary data.</text>
</comment>
<dbReference type="Proteomes" id="UP000819052">
    <property type="component" value="Unassembled WGS sequence"/>
</dbReference>
<reference evidence="1 2" key="1">
    <citation type="submission" date="2019-09" db="EMBL/GenBank/DDBJ databases">
        <title>Taxonomy of Antarctic Massilia spp.: description of Massilia rubra sp. nov., Massilia aquatica sp. nov., Massilia mucilaginosa sp. nov., Massilia frigida sp. nov. isolated from streams, lakes and regoliths.</title>
        <authorList>
            <person name="Holochova P."/>
            <person name="Sedlacek I."/>
            <person name="Kralova S."/>
            <person name="Maslanova I."/>
            <person name="Busse H.-J."/>
            <person name="Stankova E."/>
            <person name="Vrbovska V."/>
            <person name="Kovarovic V."/>
            <person name="Bartak M."/>
            <person name="Svec P."/>
            <person name="Pantucek R."/>
        </authorList>
    </citation>
    <scope>NUCLEOTIDE SEQUENCE [LARGE SCALE GENOMIC DNA]</scope>
    <source>
        <strain evidence="1 2">CCM 8693</strain>
    </source>
</reference>
<evidence type="ECO:0000313" key="2">
    <source>
        <dbReference type="Proteomes" id="UP000819052"/>
    </source>
</evidence>
<dbReference type="RefSeq" id="WP_167078580.1">
    <property type="nucleotide sequence ID" value="NZ_VVIW01000013.1"/>
</dbReference>
<dbReference type="EMBL" id="VVIW01000013">
    <property type="protein sequence ID" value="NHZ42586.1"/>
    <property type="molecule type" value="Genomic_DNA"/>
</dbReference>
<accession>A0ABX0MF90</accession>
<keyword evidence="2" id="KW-1185">Reference proteome</keyword>
<protein>
    <submittedName>
        <fullName evidence="1">Uncharacterized protein</fullName>
    </submittedName>
</protein>
<name>A0ABX0MF90_9BURK</name>
<organism evidence="1 2">
    <name type="scientific">Massilia aquatica</name>
    <dbReference type="NCBI Taxonomy" id="2609000"/>
    <lineage>
        <taxon>Bacteria</taxon>
        <taxon>Pseudomonadati</taxon>
        <taxon>Pseudomonadota</taxon>
        <taxon>Betaproteobacteria</taxon>
        <taxon>Burkholderiales</taxon>
        <taxon>Oxalobacteraceae</taxon>
        <taxon>Telluria group</taxon>
        <taxon>Massilia</taxon>
    </lineage>
</organism>
<gene>
    <name evidence="1" type="ORF">F1609_20775</name>
</gene>
<sequence>MPAHRQSALLLHGLGQADQRWILSQLGEQDRRILAGHLADLKELGIPADPSIARQAGGARAVADQGPLHKASAAAMLQVLADEPVWLVRQVLALSDWPWRQAYLEAHPQQQRARLGGDAGTPLHPQAAQRLLERLAERAGQHAASPAGPASGATAAGLLARLRQAMRRSA</sequence>
<evidence type="ECO:0000313" key="1">
    <source>
        <dbReference type="EMBL" id="NHZ42586.1"/>
    </source>
</evidence>
<proteinExistence type="predicted"/>